<dbReference type="GO" id="GO:0016743">
    <property type="term" value="F:carboxyl- or carbamoyltransferase activity"/>
    <property type="evidence" value="ECO:0007669"/>
    <property type="project" value="UniProtKB-UniRule"/>
</dbReference>
<evidence type="ECO:0000256" key="1">
    <source>
        <dbReference type="ARBA" id="ARBA00004956"/>
    </source>
</evidence>
<comment type="catalytic activity">
    <reaction evidence="9 10">
        <text>N(6)-carboxybiotinyl-L-lysyl-[protein] + acetyl-CoA = N(6)-biotinyl-L-lysyl-[protein] + malonyl-CoA</text>
        <dbReference type="Rhea" id="RHEA:54728"/>
        <dbReference type="Rhea" id="RHEA-COMP:10505"/>
        <dbReference type="Rhea" id="RHEA-COMP:10506"/>
        <dbReference type="ChEBI" id="CHEBI:57288"/>
        <dbReference type="ChEBI" id="CHEBI:57384"/>
        <dbReference type="ChEBI" id="CHEBI:83144"/>
        <dbReference type="ChEBI" id="CHEBI:83145"/>
        <dbReference type="EC" id="2.1.3.15"/>
    </reaction>
</comment>
<keyword evidence="5 10" id="KW-0276">Fatty acid metabolism</keyword>
<comment type="similarity">
    <text evidence="10">Belongs to the AccA family.</text>
</comment>
<dbReference type="GO" id="GO:2001295">
    <property type="term" value="P:malonyl-CoA biosynthetic process"/>
    <property type="evidence" value="ECO:0007669"/>
    <property type="project" value="UniProtKB-UniRule"/>
</dbReference>
<comment type="pathway">
    <text evidence="1 10">Lipid metabolism; malonyl-CoA biosynthesis; malonyl-CoA from acetyl-CoA: step 1/1.</text>
</comment>
<keyword evidence="2 10" id="KW-0444">Lipid biosynthesis</keyword>
<dbReference type="PANTHER" id="PTHR42853:SF3">
    <property type="entry name" value="ACETYL-COENZYME A CARBOXYLASE CARBOXYL TRANSFERASE SUBUNIT ALPHA, CHLOROPLASTIC"/>
    <property type="match status" value="1"/>
</dbReference>
<name>A0A927IHL6_9BACT</name>
<reference evidence="12" key="1">
    <citation type="submission" date="2020-09" db="EMBL/GenBank/DDBJ databases">
        <title>Pelagicoccus enzymogenes sp. nov. with an EPS production, isolated from marine sediment.</title>
        <authorList>
            <person name="Feng X."/>
        </authorList>
    </citation>
    <scope>NUCLEOTIDE SEQUENCE</scope>
    <source>
        <strain evidence="12">NFK12</strain>
    </source>
</reference>
<dbReference type="Proteomes" id="UP000622317">
    <property type="component" value="Unassembled WGS sequence"/>
</dbReference>
<keyword evidence="4 10" id="KW-0547">Nucleotide-binding</keyword>
<dbReference type="SUPFAM" id="SSF52096">
    <property type="entry name" value="ClpP/crotonase"/>
    <property type="match status" value="1"/>
</dbReference>
<keyword evidence="3 10" id="KW-0808">Transferase</keyword>
<dbReference type="Pfam" id="PF03255">
    <property type="entry name" value="ACCA"/>
    <property type="match status" value="1"/>
</dbReference>
<keyword evidence="12" id="KW-0436">Ligase</keyword>
<dbReference type="PROSITE" id="PS50989">
    <property type="entry name" value="COA_CT_CTER"/>
    <property type="match status" value="1"/>
</dbReference>
<gene>
    <name evidence="10" type="primary">accA</name>
    <name evidence="12" type="ORF">IEN85_12590</name>
</gene>
<dbReference type="GO" id="GO:0005524">
    <property type="term" value="F:ATP binding"/>
    <property type="evidence" value="ECO:0007669"/>
    <property type="project" value="UniProtKB-KW"/>
</dbReference>
<evidence type="ECO:0000256" key="3">
    <source>
        <dbReference type="ARBA" id="ARBA00022679"/>
    </source>
</evidence>
<evidence type="ECO:0000313" key="12">
    <source>
        <dbReference type="EMBL" id="MBD5780331.1"/>
    </source>
</evidence>
<dbReference type="GO" id="GO:0006633">
    <property type="term" value="P:fatty acid biosynthetic process"/>
    <property type="evidence" value="ECO:0007669"/>
    <property type="project" value="UniProtKB-KW"/>
</dbReference>
<evidence type="ECO:0000256" key="8">
    <source>
        <dbReference type="ARBA" id="ARBA00023160"/>
    </source>
</evidence>
<organism evidence="12 13">
    <name type="scientific">Pelagicoccus enzymogenes</name>
    <dbReference type="NCBI Taxonomy" id="2773457"/>
    <lineage>
        <taxon>Bacteria</taxon>
        <taxon>Pseudomonadati</taxon>
        <taxon>Verrucomicrobiota</taxon>
        <taxon>Opitutia</taxon>
        <taxon>Puniceicoccales</taxon>
        <taxon>Pelagicoccaceae</taxon>
        <taxon>Pelagicoccus</taxon>
    </lineage>
</organism>
<evidence type="ECO:0000256" key="2">
    <source>
        <dbReference type="ARBA" id="ARBA00022516"/>
    </source>
</evidence>
<comment type="function">
    <text evidence="10">Component of the acetyl coenzyme A carboxylase (ACC) complex. First, biotin carboxylase catalyzes the carboxylation of biotin on its carrier protein (BCCP) and then the CO(2) group is transferred by the carboxyltransferase to acetyl-CoA to form malonyl-CoA.</text>
</comment>
<dbReference type="NCBIfam" id="NF004344">
    <property type="entry name" value="PRK05724.1"/>
    <property type="match status" value="1"/>
</dbReference>
<comment type="subunit">
    <text evidence="10">Acetyl-CoA carboxylase is a heterohexamer composed of biotin carboxyl carrier protein (AccB), biotin carboxylase (AccC) and two subunits each of ACCase subunit alpha (AccA) and ACCase subunit beta (AccD).</text>
</comment>
<protein>
    <recommendedName>
        <fullName evidence="10">Acetyl-coenzyme A carboxylase carboxyl transferase subunit alpha</fullName>
        <shortName evidence="10">ACCase subunit alpha</shortName>
        <shortName evidence="10">Acetyl-CoA carboxylase carboxyltransferase subunit alpha</shortName>
        <ecNumber evidence="10">2.1.3.15</ecNumber>
    </recommendedName>
</protein>
<evidence type="ECO:0000313" key="13">
    <source>
        <dbReference type="Proteomes" id="UP000622317"/>
    </source>
</evidence>
<keyword evidence="13" id="KW-1185">Reference proteome</keyword>
<evidence type="ECO:0000256" key="6">
    <source>
        <dbReference type="ARBA" id="ARBA00022840"/>
    </source>
</evidence>
<dbReference type="GO" id="GO:0009317">
    <property type="term" value="C:acetyl-CoA carboxylase complex"/>
    <property type="evidence" value="ECO:0007669"/>
    <property type="project" value="InterPro"/>
</dbReference>
<dbReference type="InterPro" id="IPR001095">
    <property type="entry name" value="Acetyl_CoA_COase_a_su"/>
</dbReference>
<keyword evidence="8 10" id="KW-0275">Fatty acid biosynthesis</keyword>
<dbReference type="PANTHER" id="PTHR42853">
    <property type="entry name" value="ACETYL-COENZYME A CARBOXYLASE CARBOXYL TRANSFERASE SUBUNIT ALPHA"/>
    <property type="match status" value="1"/>
</dbReference>
<dbReference type="Gene3D" id="3.90.226.10">
    <property type="entry name" value="2-enoyl-CoA Hydratase, Chain A, domain 1"/>
    <property type="match status" value="1"/>
</dbReference>
<dbReference type="InterPro" id="IPR011763">
    <property type="entry name" value="COA_CT_C"/>
</dbReference>
<comment type="caution">
    <text evidence="12">The sequence shown here is derived from an EMBL/GenBank/DDBJ whole genome shotgun (WGS) entry which is preliminary data.</text>
</comment>
<dbReference type="GO" id="GO:0003989">
    <property type="term" value="F:acetyl-CoA carboxylase activity"/>
    <property type="evidence" value="ECO:0007669"/>
    <property type="project" value="InterPro"/>
</dbReference>
<keyword evidence="6 10" id="KW-0067">ATP-binding</keyword>
<dbReference type="PRINTS" id="PR01069">
    <property type="entry name" value="ACCCTRFRASEA"/>
</dbReference>
<dbReference type="NCBIfam" id="TIGR00513">
    <property type="entry name" value="accA"/>
    <property type="match status" value="1"/>
</dbReference>
<keyword evidence="7 10" id="KW-0443">Lipid metabolism</keyword>
<keyword evidence="10" id="KW-0963">Cytoplasm</keyword>
<feature type="domain" description="CoA carboxyltransferase C-terminal" evidence="11">
    <location>
        <begin position="40"/>
        <end position="294"/>
    </location>
</feature>
<accession>A0A927IHL6</accession>
<dbReference type="EC" id="2.1.3.15" evidence="10"/>
<dbReference type="HAMAP" id="MF_00823">
    <property type="entry name" value="AcetylCoA_CT_alpha"/>
    <property type="match status" value="1"/>
</dbReference>
<dbReference type="EMBL" id="JACYFG010000036">
    <property type="protein sequence ID" value="MBD5780331.1"/>
    <property type="molecule type" value="Genomic_DNA"/>
</dbReference>
<dbReference type="NCBIfam" id="NF041504">
    <property type="entry name" value="AccA_sub"/>
    <property type="match status" value="1"/>
</dbReference>
<dbReference type="InterPro" id="IPR029045">
    <property type="entry name" value="ClpP/crotonase-like_dom_sf"/>
</dbReference>
<comment type="subcellular location">
    <subcellularLocation>
        <location evidence="10">Cytoplasm</location>
    </subcellularLocation>
</comment>
<evidence type="ECO:0000259" key="11">
    <source>
        <dbReference type="PROSITE" id="PS50989"/>
    </source>
</evidence>
<evidence type="ECO:0000256" key="5">
    <source>
        <dbReference type="ARBA" id="ARBA00022832"/>
    </source>
</evidence>
<dbReference type="AlphaFoldDB" id="A0A927IHL6"/>
<evidence type="ECO:0000256" key="9">
    <source>
        <dbReference type="ARBA" id="ARBA00049152"/>
    </source>
</evidence>
<evidence type="ECO:0000256" key="4">
    <source>
        <dbReference type="ARBA" id="ARBA00022741"/>
    </source>
</evidence>
<evidence type="ECO:0000256" key="7">
    <source>
        <dbReference type="ARBA" id="ARBA00023098"/>
    </source>
</evidence>
<dbReference type="RefSeq" id="WP_191617439.1">
    <property type="nucleotide sequence ID" value="NZ_JACYFG010000036.1"/>
</dbReference>
<proteinExistence type="inferred from homology"/>
<sequence>MDNNYALDFEQPLRGLIEQMEHLHQLSAENNIDLSKEIRAIEKKIAETKKSIYSNLTPWQRVQLARHPQRPYAYDYIERIFTGFQELHGDRAFRDDRAIIGGTAFLNGESVMVIAQHKGRTTREKLKHNFGSPYPEGYRKALRLMKMADKFDMPIITFVDTQGAYPGVASEERHVSEAIAVNLREMSLMGSPIISTVIGEGGSGGALGIAVANKILILENAYYSVISPEGCAAILWKDRAKAPEAAKALKFGATEIEKLGIVDGVVKEPVGGAHNDPDGAAATLKEAIEAQLAELKKLTPEERIEQRYARFRKIGVTDEDIADGKIVPIKEAAS</sequence>
<evidence type="ECO:0000256" key="10">
    <source>
        <dbReference type="HAMAP-Rule" id="MF_00823"/>
    </source>
</evidence>